<evidence type="ECO:0000313" key="2">
    <source>
        <dbReference type="Proteomes" id="UP000244722"/>
    </source>
</evidence>
<accession>A0A2T6ZLG2</accession>
<protein>
    <submittedName>
        <fullName evidence="1">Uncharacterized protein</fullName>
    </submittedName>
</protein>
<evidence type="ECO:0000313" key="1">
    <source>
        <dbReference type="EMBL" id="PUU76328.1"/>
    </source>
</evidence>
<dbReference type="Proteomes" id="UP000244722">
    <property type="component" value="Unassembled WGS sequence"/>
</dbReference>
<comment type="caution">
    <text evidence="1">The sequence shown here is derived from an EMBL/GenBank/DDBJ whole genome shotgun (WGS) entry which is preliminary data.</text>
</comment>
<sequence length="103" mass="12416">MSGGFESSIPLQTQRQNYYTSITKKQNNFLRSNYKRYRKKARFKMRESQTIPRRFIPYARLKAFLDNLFPHNYSITIIEELYAIKVPRKLTDSEIDTLQEDEE</sequence>
<dbReference type="EMBL" id="NESQ01000191">
    <property type="protein sequence ID" value="PUU76328.1"/>
    <property type="molecule type" value="Genomic_DNA"/>
</dbReference>
<organism evidence="1 2">
    <name type="scientific">Tuber borchii</name>
    <name type="common">White truffle</name>
    <dbReference type="NCBI Taxonomy" id="42251"/>
    <lineage>
        <taxon>Eukaryota</taxon>
        <taxon>Fungi</taxon>
        <taxon>Dikarya</taxon>
        <taxon>Ascomycota</taxon>
        <taxon>Pezizomycotina</taxon>
        <taxon>Pezizomycetes</taxon>
        <taxon>Pezizales</taxon>
        <taxon>Tuberaceae</taxon>
        <taxon>Tuber</taxon>
    </lineage>
</organism>
<dbReference type="AlphaFoldDB" id="A0A2T6ZLG2"/>
<reference evidence="1 2" key="1">
    <citation type="submission" date="2017-04" db="EMBL/GenBank/DDBJ databases">
        <title>Draft genome sequence of Tuber borchii Vittad., a whitish edible truffle.</title>
        <authorList>
            <consortium name="DOE Joint Genome Institute"/>
            <person name="Murat C."/>
            <person name="Kuo A."/>
            <person name="Barry K.W."/>
            <person name="Clum A."/>
            <person name="Dockter R.B."/>
            <person name="Fauchery L."/>
            <person name="Iotti M."/>
            <person name="Kohler A."/>
            <person name="Labutti K."/>
            <person name="Lindquist E.A."/>
            <person name="Lipzen A."/>
            <person name="Ohm R.A."/>
            <person name="Wang M."/>
            <person name="Grigoriev I.V."/>
            <person name="Zambonelli A."/>
            <person name="Martin F.M."/>
        </authorList>
    </citation>
    <scope>NUCLEOTIDE SEQUENCE [LARGE SCALE GENOMIC DNA]</scope>
    <source>
        <strain evidence="1 2">Tbo3840</strain>
    </source>
</reference>
<proteinExistence type="predicted"/>
<name>A0A2T6ZLG2_TUBBO</name>
<keyword evidence="2" id="KW-1185">Reference proteome</keyword>
<gene>
    <name evidence="1" type="ORF">B9Z19DRAFT_1194796</name>
</gene>